<organism evidence="1 2">
    <name type="scientific">Paramylibacter kogurei</name>
    <dbReference type="NCBI Taxonomy" id="1889778"/>
    <lineage>
        <taxon>Bacteria</taxon>
        <taxon>Pseudomonadati</taxon>
        <taxon>Pseudomonadota</taxon>
        <taxon>Alphaproteobacteria</taxon>
        <taxon>Rhodobacterales</taxon>
        <taxon>Paracoccaceae</taxon>
        <taxon>Paramylibacter</taxon>
    </lineage>
</organism>
<dbReference type="AlphaFoldDB" id="A0A2G5K606"/>
<keyword evidence="2" id="KW-1185">Reference proteome</keyword>
<sequence length="64" mass="7099">MNEQRGLDWAALMALGLHQLRLNPTEFWALTPYELTIIAGVSRGDTRVLGRTGLNALMAQFPDS</sequence>
<proteinExistence type="predicted"/>
<dbReference type="Pfam" id="PF09550">
    <property type="entry name" value="Phage_TAC_6"/>
    <property type="match status" value="1"/>
</dbReference>
<dbReference type="RefSeq" id="WP_099593779.1">
    <property type="nucleotide sequence ID" value="NZ_MDGM01000012.1"/>
</dbReference>
<dbReference type="NCBIfam" id="TIGR02216">
    <property type="entry name" value="phage_TIGR02216"/>
    <property type="match status" value="1"/>
</dbReference>
<dbReference type="Proteomes" id="UP000231516">
    <property type="component" value="Unassembled WGS sequence"/>
</dbReference>
<dbReference type="EMBL" id="MDGM01000012">
    <property type="protein sequence ID" value="PIB24961.1"/>
    <property type="molecule type" value="Genomic_DNA"/>
</dbReference>
<protein>
    <recommendedName>
        <fullName evidence="3">Phage tail assembly chaperone</fullName>
    </recommendedName>
</protein>
<reference evidence="1 2" key="1">
    <citation type="submission" date="2016-08" db="EMBL/GenBank/DDBJ databases">
        <title>Draft genome of Amylibacter sp. strain 4G11.</title>
        <authorList>
            <person name="Wong S.-K."/>
            <person name="Hamasaki K."/>
            <person name="Yoshizawa S."/>
        </authorList>
    </citation>
    <scope>NUCLEOTIDE SEQUENCE [LARGE SCALE GENOMIC DNA]</scope>
    <source>
        <strain evidence="1 2">4G11</strain>
    </source>
</reference>
<evidence type="ECO:0000313" key="1">
    <source>
        <dbReference type="EMBL" id="PIB24961.1"/>
    </source>
</evidence>
<gene>
    <name evidence="1" type="ORF">BFP76_07350</name>
</gene>
<comment type="caution">
    <text evidence="1">The sequence shown here is derived from an EMBL/GenBank/DDBJ whole genome shotgun (WGS) entry which is preliminary data.</text>
</comment>
<dbReference type="InterPro" id="IPR019056">
    <property type="entry name" value="Phage_TAC_6"/>
</dbReference>
<dbReference type="InterPro" id="IPR011739">
    <property type="entry name" value="GTA_rcc01693"/>
</dbReference>
<accession>A0A2G5K606</accession>
<evidence type="ECO:0008006" key="3">
    <source>
        <dbReference type="Google" id="ProtNLM"/>
    </source>
</evidence>
<evidence type="ECO:0000313" key="2">
    <source>
        <dbReference type="Proteomes" id="UP000231516"/>
    </source>
</evidence>
<name>A0A2G5K606_9RHOB</name>
<dbReference type="OrthoDB" id="7582980at2"/>